<name>A0A2P2EDK6_9PROT</name>
<evidence type="ECO:0000313" key="2">
    <source>
        <dbReference type="Proteomes" id="UP000245086"/>
    </source>
</evidence>
<gene>
    <name evidence="1" type="ORF">PbB2_02837</name>
</gene>
<organism evidence="1 2">
    <name type="scientific">Candidatus Phycosocius bacilliformis</name>
    <dbReference type="NCBI Taxonomy" id="1445552"/>
    <lineage>
        <taxon>Bacteria</taxon>
        <taxon>Pseudomonadati</taxon>
        <taxon>Pseudomonadota</taxon>
        <taxon>Alphaproteobacteria</taxon>
        <taxon>Caulobacterales</taxon>
        <taxon>Caulobacterales incertae sedis</taxon>
        <taxon>Candidatus Phycosocius</taxon>
    </lineage>
</organism>
<reference evidence="1 2" key="1">
    <citation type="journal article" date="2018" name="Genome Announc.">
        <title>Draft Genome Sequence of "Candidatus Phycosocius bacilliformis," an Alphaproteobacterial Ectosymbiont of the Hydrocarbon-Producing Green Alga Botryococcus braunii.</title>
        <authorList>
            <person name="Tanabe Y."/>
            <person name="Yamaguchi H."/>
            <person name="Watanabe M.M."/>
        </authorList>
    </citation>
    <scope>NUCLEOTIDE SEQUENCE [LARGE SCALE GENOMIC DNA]</scope>
    <source>
        <strain evidence="1 2">BOTRYCO-2</strain>
    </source>
</reference>
<evidence type="ECO:0000313" key="1">
    <source>
        <dbReference type="EMBL" id="GBF59145.1"/>
    </source>
</evidence>
<comment type="caution">
    <text evidence="1">The sequence shown here is derived from an EMBL/GenBank/DDBJ whole genome shotgun (WGS) entry which is preliminary data.</text>
</comment>
<proteinExistence type="predicted"/>
<accession>A0A2P2EDK6</accession>
<dbReference type="AlphaFoldDB" id="A0A2P2EDK6"/>
<dbReference type="RefSeq" id="WP_133245834.1">
    <property type="nucleotide sequence ID" value="NZ_BFBR01000010.1"/>
</dbReference>
<keyword evidence="2" id="KW-1185">Reference proteome</keyword>
<protein>
    <submittedName>
        <fullName evidence="1">Uncharacterized protein</fullName>
    </submittedName>
</protein>
<sequence>MTKTYLPMPALRAFITPTKATAPLFAQNPQAVVYSRDLSRNIKQVNSWPIEHKLTLAATWYLALTGIHGKPPEGVILTIDPETAFMQAHFDHETPGAREWVNQIRDAQPLSWTCLDLLPMIDHTDPTEISPEELFEAISITLHTSELPLAQLAAMAFPTPTQAPANQTRH</sequence>
<dbReference type="EMBL" id="BFBR01000010">
    <property type="protein sequence ID" value="GBF59145.1"/>
    <property type="molecule type" value="Genomic_DNA"/>
</dbReference>
<dbReference type="Proteomes" id="UP000245086">
    <property type="component" value="Unassembled WGS sequence"/>
</dbReference>